<dbReference type="SUPFAM" id="SSF52540">
    <property type="entry name" value="P-loop containing nucleoside triphosphate hydrolases"/>
    <property type="match status" value="1"/>
</dbReference>
<feature type="domain" description="NB-ARC" evidence="1">
    <location>
        <begin position="69"/>
        <end position="212"/>
    </location>
</feature>
<dbReference type="Proteomes" id="UP000015105">
    <property type="component" value="Chromosome 6D"/>
</dbReference>
<dbReference type="Gramene" id="AET6Gv20067500.1">
    <property type="protein sequence ID" value="AET6Gv20067500.1"/>
    <property type="gene ID" value="AET6Gv20067500"/>
</dbReference>
<dbReference type="PANTHER" id="PTHR36766:SF64">
    <property type="entry name" value="OS12G0206100 PROTEIN"/>
    <property type="match status" value="1"/>
</dbReference>
<sequence length="260" mass="29790">MGSLERLRNSVTTLDDVGAGVERFFQVLNHLNNDKMKEHKRDMEFRNSRQTSSQPRGLLLGREEERKIIVQWLTKPETSASDIALFSVIGICGIGKTTLAQDICTAGDVKEQFYFVIWVCVSHDFDIETLTKKILDDITGRETTMVGLNALHKALKERLSSKTFLLILDDVWNDERYEEWVNFLCPLKCGKEGSKILLTTQMQSLADVAARAVQRERTQQVECQSLRFFGLEETDLLLLLNRHAFFGVNPDDYRNLQQIS</sequence>
<protein>
    <recommendedName>
        <fullName evidence="1">NB-ARC domain-containing protein</fullName>
    </recommendedName>
</protein>
<accession>A0A453MTI7</accession>
<evidence type="ECO:0000313" key="2">
    <source>
        <dbReference type="EnsemblPlants" id="AET6Gv20067500.1"/>
    </source>
</evidence>
<dbReference type="InterPro" id="IPR002182">
    <property type="entry name" value="NB-ARC"/>
</dbReference>
<organism evidence="2 3">
    <name type="scientific">Aegilops tauschii subsp. strangulata</name>
    <name type="common">Goatgrass</name>
    <dbReference type="NCBI Taxonomy" id="200361"/>
    <lineage>
        <taxon>Eukaryota</taxon>
        <taxon>Viridiplantae</taxon>
        <taxon>Streptophyta</taxon>
        <taxon>Embryophyta</taxon>
        <taxon>Tracheophyta</taxon>
        <taxon>Spermatophyta</taxon>
        <taxon>Magnoliopsida</taxon>
        <taxon>Liliopsida</taxon>
        <taxon>Poales</taxon>
        <taxon>Poaceae</taxon>
        <taxon>BOP clade</taxon>
        <taxon>Pooideae</taxon>
        <taxon>Triticodae</taxon>
        <taxon>Triticeae</taxon>
        <taxon>Triticinae</taxon>
        <taxon>Aegilops</taxon>
    </lineage>
</organism>
<dbReference type="GO" id="GO:0043531">
    <property type="term" value="F:ADP binding"/>
    <property type="evidence" value="ECO:0007669"/>
    <property type="project" value="InterPro"/>
</dbReference>
<dbReference type="STRING" id="200361.A0A453MTI7"/>
<keyword evidence="3" id="KW-1185">Reference proteome</keyword>
<reference evidence="2" key="4">
    <citation type="submission" date="2019-03" db="UniProtKB">
        <authorList>
            <consortium name="EnsemblPlants"/>
        </authorList>
    </citation>
    <scope>IDENTIFICATION</scope>
</reference>
<reference evidence="2" key="3">
    <citation type="journal article" date="2017" name="Nature">
        <title>Genome sequence of the progenitor of the wheat D genome Aegilops tauschii.</title>
        <authorList>
            <person name="Luo M.C."/>
            <person name="Gu Y.Q."/>
            <person name="Puiu D."/>
            <person name="Wang H."/>
            <person name="Twardziok S.O."/>
            <person name="Deal K.R."/>
            <person name="Huo N."/>
            <person name="Zhu T."/>
            <person name="Wang L."/>
            <person name="Wang Y."/>
            <person name="McGuire P.E."/>
            <person name="Liu S."/>
            <person name="Long H."/>
            <person name="Ramasamy R.K."/>
            <person name="Rodriguez J.C."/>
            <person name="Van S.L."/>
            <person name="Yuan L."/>
            <person name="Wang Z."/>
            <person name="Xia Z."/>
            <person name="Xiao L."/>
            <person name="Anderson O.D."/>
            <person name="Ouyang S."/>
            <person name="Liang Y."/>
            <person name="Zimin A.V."/>
            <person name="Pertea G."/>
            <person name="Qi P."/>
            <person name="Bennetzen J.L."/>
            <person name="Dai X."/>
            <person name="Dawson M.W."/>
            <person name="Muller H.G."/>
            <person name="Kugler K."/>
            <person name="Rivarola-Duarte L."/>
            <person name="Spannagl M."/>
            <person name="Mayer K.F.X."/>
            <person name="Lu F.H."/>
            <person name="Bevan M.W."/>
            <person name="Leroy P."/>
            <person name="Li P."/>
            <person name="You F.M."/>
            <person name="Sun Q."/>
            <person name="Liu Z."/>
            <person name="Lyons E."/>
            <person name="Wicker T."/>
            <person name="Salzberg S.L."/>
            <person name="Devos K.M."/>
            <person name="Dvorak J."/>
        </authorList>
    </citation>
    <scope>NUCLEOTIDE SEQUENCE [LARGE SCALE GENOMIC DNA]</scope>
    <source>
        <strain evidence="2">cv. AL8/78</strain>
    </source>
</reference>
<dbReference type="PANTHER" id="PTHR36766">
    <property type="entry name" value="PLANT BROAD-SPECTRUM MILDEW RESISTANCE PROTEIN RPW8"/>
    <property type="match status" value="1"/>
</dbReference>
<proteinExistence type="predicted"/>
<dbReference type="Pfam" id="PF00931">
    <property type="entry name" value="NB-ARC"/>
    <property type="match status" value="1"/>
</dbReference>
<dbReference type="PRINTS" id="PR00364">
    <property type="entry name" value="DISEASERSIST"/>
</dbReference>
<dbReference type="AlphaFoldDB" id="A0A453MTI7"/>
<reference evidence="3" key="1">
    <citation type="journal article" date="2014" name="Science">
        <title>Ancient hybridizations among the ancestral genomes of bread wheat.</title>
        <authorList>
            <consortium name="International Wheat Genome Sequencing Consortium,"/>
            <person name="Marcussen T."/>
            <person name="Sandve S.R."/>
            <person name="Heier L."/>
            <person name="Spannagl M."/>
            <person name="Pfeifer M."/>
            <person name="Jakobsen K.S."/>
            <person name="Wulff B.B."/>
            <person name="Steuernagel B."/>
            <person name="Mayer K.F."/>
            <person name="Olsen O.A."/>
        </authorList>
    </citation>
    <scope>NUCLEOTIDE SEQUENCE [LARGE SCALE GENOMIC DNA]</scope>
    <source>
        <strain evidence="3">cv. AL8/78</strain>
    </source>
</reference>
<name>A0A453MTI7_AEGTS</name>
<reference evidence="3" key="2">
    <citation type="journal article" date="2017" name="Nat. Plants">
        <title>The Aegilops tauschii genome reveals multiple impacts of transposons.</title>
        <authorList>
            <person name="Zhao G."/>
            <person name="Zou C."/>
            <person name="Li K."/>
            <person name="Wang K."/>
            <person name="Li T."/>
            <person name="Gao L."/>
            <person name="Zhang X."/>
            <person name="Wang H."/>
            <person name="Yang Z."/>
            <person name="Liu X."/>
            <person name="Jiang W."/>
            <person name="Mao L."/>
            <person name="Kong X."/>
            <person name="Jiao Y."/>
            <person name="Jia J."/>
        </authorList>
    </citation>
    <scope>NUCLEOTIDE SEQUENCE [LARGE SCALE GENOMIC DNA]</scope>
    <source>
        <strain evidence="3">cv. AL8/78</strain>
    </source>
</reference>
<dbReference type="Gene3D" id="3.40.50.300">
    <property type="entry name" value="P-loop containing nucleotide triphosphate hydrolases"/>
    <property type="match status" value="1"/>
</dbReference>
<reference evidence="2" key="5">
    <citation type="journal article" date="2021" name="G3 (Bethesda)">
        <title>Aegilops tauschii genome assembly Aet v5.0 features greater sequence contiguity and improved annotation.</title>
        <authorList>
            <person name="Wang L."/>
            <person name="Zhu T."/>
            <person name="Rodriguez J.C."/>
            <person name="Deal K.R."/>
            <person name="Dubcovsky J."/>
            <person name="McGuire P.E."/>
            <person name="Lux T."/>
            <person name="Spannagl M."/>
            <person name="Mayer K.F.X."/>
            <person name="Baldrich P."/>
            <person name="Meyers B.C."/>
            <person name="Huo N."/>
            <person name="Gu Y.Q."/>
            <person name="Zhou H."/>
            <person name="Devos K.M."/>
            <person name="Bennetzen J.L."/>
            <person name="Unver T."/>
            <person name="Budak H."/>
            <person name="Gulick P.J."/>
            <person name="Galiba G."/>
            <person name="Kalapos B."/>
            <person name="Nelson D.R."/>
            <person name="Li P."/>
            <person name="You F.M."/>
            <person name="Luo M.C."/>
            <person name="Dvorak J."/>
        </authorList>
    </citation>
    <scope>NUCLEOTIDE SEQUENCE [LARGE SCALE GENOMIC DNA]</scope>
    <source>
        <strain evidence="2">cv. AL8/78</strain>
    </source>
</reference>
<evidence type="ECO:0000259" key="1">
    <source>
        <dbReference type="Pfam" id="PF00931"/>
    </source>
</evidence>
<dbReference type="InterPro" id="IPR027417">
    <property type="entry name" value="P-loop_NTPase"/>
</dbReference>
<evidence type="ECO:0000313" key="3">
    <source>
        <dbReference type="Proteomes" id="UP000015105"/>
    </source>
</evidence>
<dbReference type="EnsemblPlants" id="AET6Gv20067500.1">
    <property type="protein sequence ID" value="AET6Gv20067500.1"/>
    <property type="gene ID" value="AET6Gv20067500"/>
</dbReference>